<feature type="non-terminal residue" evidence="1">
    <location>
        <position position="1"/>
    </location>
</feature>
<evidence type="ECO:0000313" key="1">
    <source>
        <dbReference type="EMBL" id="CAG8781938.1"/>
    </source>
</evidence>
<organism evidence="1 2">
    <name type="scientific">Gigaspora margarita</name>
    <dbReference type="NCBI Taxonomy" id="4874"/>
    <lineage>
        <taxon>Eukaryota</taxon>
        <taxon>Fungi</taxon>
        <taxon>Fungi incertae sedis</taxon>
        <taxon>Mucoromycota</taxon>
        <taxon>Glomeromycotina</taxon>
        <taxon>Glomeromycetes</taxon>
        <taxon>Diversisporales</taxon>
        <taxon>Gigasporaceae</taxon>
        <taxon>Gigaspora</taxon>
    </lineage>
</organism>
<name>A0ABN7VKI9_GIGMA</name>
<protein>
    <submittedName>
        <fullName evidence="1">7040_t:CDS:1</fullName>
    </submittedName>
</protein>
<accession>A0ABN7VKI9</accession>
<sequence>EIWNFNHLHPNQDASRPNSTKHLRTWLINLKFFQKEQQKVLQLYYICLNVVIRDKMLGLIRRIRF</sequence>
<reference evidence="1 2" key="1">
    <citation type="submission" date="2021-06" db="EMBL/GenBank/DDBJ databases">
        <authorList>
            <person name="Kallberg Y."/>
            <person name="Tangrot J."/>
            <person name="Rosling A."/>
        </authorList>
    </citation>
    <scope>NUCLEOTIDE SEQUENCE [LARGE SCALE GENOMIC DNA]</scope>
    <source>
        <strain evidence="1 2">120-4 pot B 10/14</strain>
    </source>
</reference>
<dbReference type="EMBL" id="CAJVQB010016903">
    <property type="protein sequence ID" value="CAG8781938.1"/>
    <property type="molecule type" value="Genomic_DNA"/>
</dbReference>
<comment type="caution">
    <text evidence="1">The sequence shown here is derived from an EMBL/GenBank/DDBJ whole genome shotgun (WGS) entry which is preliminary data.</text>
</comment>
<gene>
    <name evidence="1" type="ORF">GMARGA_LOCUS19854</name>
</gene>
<keyword evidence="2" id="KW-1185">Reference proteome</keyword>
<proteinExistence type="predicted"/>
<evidence type="ECO:0000313" key="2">
    <source>
        <dbReference type="Proteomes" id="UP000789901"/>
    </source>
</evidence>
<dbReference type="Proteomes" id="UP000789901">
    <property type="component" value="Unassembled WGS sequence"/>
</dbReference>